<reference evidence="2" key="1">
    <citation type="submission" date="2016-10" db="EMBL/GenBank/DDBJ databases">
        <authorList>
            <person name="Varghese N."/>
            <person name="Submissions S."/>
        </authorList>
    </citation>
    <scope>NUCLEOTIDE SEQUENCE [LARGE SCALE GENOMIC DNA]</scope>
    <source>
        <strain evidence="2">DSM 25575</strain>
    </source>
</reference>
<dbReference type="PROSITE" id="PS51257">
    <property type="entry name" value="PROKAR_LIPOPROTEIN"/>
    <property type="match status" value="1"/>
</dbReference>
<name>A0A1I4YP34_CHROL</name>
<evidence type="ECO:0000313" key="1">
    <source>
        <dbReference type="EMBL" id="SFN39784.1"/>
    </source>
</evidence>
<accession>A0A1I4YP34</accession>
<dbReference type="OrthoDB" id="1410632at2"/>
<dbReference type="AlphaFoldDB" id="A0A1I4YP34"/>
<keyword evidence="2" id="KW-1185">Reference proteome</keyword>
<evidence type="ECO:0000313" key="2">
    <source>
        <dbReference type="Proteomes" id="UP000198769"/>
    </source>
</evidence>
<dbReference type="EMBL" id="FOVD01000003">
    <property type="protein sequence ID" value="SFN39784.1"/>
    <property type="molecule type" value="Genomic_DNA"/>
</dbReference>
<gene>
    <name evidence="1" type="ORF">SAMN05421594_2562</name>
</gene>
<dbReference type="Proteomes" id="UP000198769">
    <property type="component" value="Unassembled WGS sequence"/>
</dbReference>
<dbReference type="RefSeq" id="WP_090024776.1">
    <property type="nucleotide sequence ID" value="NZ_FOVD01000003.1"/>
</dbReference>
<sequence>MKHLEVFFNLRSLSLKNVCKAIAVSSILMTASCSKDEDEPVPQPIVYAEENPLNKYHEATGFTTVTNFVNAGNYEFGLVFSPSVKGKINAITVKLPDVNPALKITIWDYTSKTVLRTEVVNVATSNTLLTKAVEALALEKDKKYMITMNSNDWYKKNKPDNSNAVYPVTAGNIKFLEYRWLSTSSQVFPTNISQDYNGGDLSFNFQQVD</sequence>
<organism evidence="1 2">
    <name type="scientific">Chryseobacterium oleae</name>
    <dbReference type="NCBI Taxonomy" id="491207"/>
    <lineage>
        <taxon>Bacteria</taxon>
        <taxon>Pseudomonadati</taxon>
        <taxon>Bacteroidota</taxon>
        <taxon>Flavobacteriia</taxon>
        <taxon>Flavobacteriales</taxon>
        <taxon>Weeksellaceae</taxon>
        <taxon>Chryseobacterium group</taxon>
        <taxon>Chryseobacterium</taxon>
    </lineage>
</organism>
<protein>
    <submittedName>
        <fullName evidence="1">Uncharacterized protein</fullName>
    </submittedName>
</protein>
<proteinExistence type="predicted"/>